<dbReference type="SMART" id="SM00487">
    <property type="entry name" value="DEXDc"/>
    <property type="match status" value="1"/>
</dbReference>
<dbReference type="RefSeq" id="WP_343130970.1">
    <property type="nucleotide sequence ID" value="NZ_JBCITK010000001.1"/>
</dbReference>
<dbReference type="Pfam" id="PF12419">
    <property type="entry name" value="DUF3670"/>
    <property type="match status" value="1"/>
</dbReference>
<dbReference type="InterPro" id="IPR038718">
    <property type="entry name" value="SNF2-like_sf"/>
</dbReference>
<keyword evidence="1 4" id="KW-0378">Hydrolase</keyword>
<dbReference type="Gene3D" id="3.40.50.300">
    <property type="entry name" value="P-loop containing nucleotide triphosphate hydrolases"/>
    <property type="match status" value="1"/>
</dbReference>
<dbReference type="InterPro" id="IPR027417">
    <property type="entry name" value="P-loop_NTPase"/>
</dbReference>
<dbReference type="SMART" id="SM00490">
    <property type="entry name" value="HELICc"/>
    <property type="match status" value="1"/>
</dbReference>
<organism evidence="4 5">
    <name type="scientific">Alkalicoccobacillus gibsonii</name>
    <dbReference type="NCBI Taxonomy" id="79881"/>
    <lineage>
        <taxon>Bacteria</taxon>
        <taxon>Bacillati</taxon>
        <taxon>Bacillota</taxon>
        <taxon>Bacilli</taxon>
        <taxon>Bacillales</taxon>
        <taxon>Bacillaceae</taxon>
        <taxon>Alkalicoccobacillus</taxon>
    </lineage>
</organism>
<evidence type="ECO:0000259" key="2">
    <source>
        <dbReference type="PROSITE" id="PS51192"/>
    </source>
</evidence>
<dbReference type="CDD" id="cd18012">
    <property type="entry name" value="DEXQc_arch_SWI2_SNF2"/>
    <property type="match status" value="1"/>
</dbReference>
<dbReference type="PANTHER" id="PTHR10799">
    <property type="entry name" value="SNF2/RAD54 HELICASE FAMILY"/>
    <property type="match status" value="1"/>
</dbReference>
<keyword evidence="5" id="KW-1185">Reference proteome</keyword>
<reference evidence="4 5" key="1">
    <citation type="submission" date="2024-03" db="EMBL/GenBank/DDBJ databases">
        <title>Bacilli Hybrid Assemblies.</title>
        <authorList>
            <person name="Kovac J."/>
        </authorList>
    </citation>
    <scope>NUCLEOTIDE SEQUENCE [LARGE SCALE GENOMIC DNA]</scope>
    <source>
        <strain evidence="4 5">FSL R7-0666</strain>
    </source>
</reference>
<dbReference type="EC" id="3.6.4.-" evidence="4"/>
<dbReference type="Gene3D" id="3.40.50.10810">
    <property type="entry name" value="Tandem AAA-ATPase domain"/>
    <property type="match status" value="1"/>
</dbReference>
<keyword evidence="4" id="KW-0347">Helicase</keyword>
<dbReference type="Pfam" id="PF00271">
    <property type="entry name" value="Helicase_C"/>
    <property type="match status" value="1"/>
</dbReference>
<name>A0ABU9VJY3_9BACI</name>
<evidence type="ECO:0000313" key="5">
    <source>
        <dbReference type="Proteomes" id="UP001418796"/>
    </source>
</evidence>
<dbReference type="InterPro" id="IPR000330">
    <property type="entry name" value="SNF2_N"/>
</dbReference>
<proteinExistence type="predicted"/>
<dbReference type="PROSITE" id="PS51194">
    <property type="entry name" value="HELICASE_CTER"/>
    <property type="match status" value="1"/>
</dbReference>
<keyword evidence="4" id="KW-0547">Nucleotide-binding</keyword>
<dbReference type="InterPro" id="IPR001650">
    <property type="entry name" value="Helicase_C-like"/>
</dbReference>
<dbReference type="InterPro" id="IPR022138">
    <property type="entry name" value="DUF3670"/>
</dbReference>
<feature type="domain" description="Helicase C-terminal" evidence="3">
    <location>
        <begin position="832"/>
        <end position="993"/>
    </location>
</feature>
<dbReference type="InterPro" id="IPR014001">
    <property type="entry name" value="Helicase_ATP-bd"/>
</dbReference>
<evidence type="ECO:0000256" key="1">
    <source>
        <dbReference type="ARBA" id="ARBA00022801"/>
    </source>
</evidence>
<dbReference type="GO" id="GO:0016787">
    <property type="term" value="F:hydrolase activity"/>
    <property type="evidence" value="ECO:0007669"/>
    <property type="project" value="UniProtKB-KW"/>
</dbReference>
<feature type="domain" description="Helicase ATP-binding" evidence="2">
    <location>
        <begin position="538"/>
        <end position="706"/>
    </location>
</feature>
<keyword evidence="4" id="KW-0067">ATP-binding</keyword>
<dbReference type="InterPro" id="IPR049730">
    <property type="entry name" value="SNF2/RAD54-like_C"/>
</dbReference>
<sequence length="1001" mass="115363">MRKMIIHGGWVNSHFFVWAEQTKKSRFDQVDSFKYPFLYSPFELKLLLYQYDAHSFYGTFVRTGQAVLQVPLQNRQVQSPAGDATVYQADQQTKHYPFPIEGIKLTSDEFVAQLPLIKTWADLPYVELGYDLKVWIDLAYEVKSLIGKGQFLPAANGTWKLKENDIPLKSWTAALPKVSFCLHAEQPNSKEEETDRQKEERLAIALHTIADASIRAVMNKSNVQESFEGWRESVGEKWRPLVQTLASNAIKQTPVVQPKGRLEQELGTSKQTPFQTALRIEEPIEPTGDWKVKLCLSDREHPTHIVEMTDLEKGEHPWRMNPISHLKMDAIAISKSVPFLEQMSLANASIQLDADDIYLLCTTYDGTLQELGVHLIVPNWLKQKHSFNVNLAVDTPKQQDIYSEPLLNWENVADFTYTIAIGDVVLSSEDFTQFVEEKRPFIYQNGQWVAWDPSMAKKLESYLEKLDHQATYLDTLLLDEAVGEDELDLDVEWEIEWQEEMKERLTRVYQEEPPLITLPEAFPGELREYQHKGVSWLTHLRRAGFGGVLADDMGLGKSIQTLVYMLYVKEAQKQAKTDHSEPFLLICPTSLLYNWAHEAQQFAPSLRVFIHHGQTRITQLLESEELEQWDLVLTSYQLAVRDAEAFQTIHWNGMVLDEAQHIKNVDTKQRSVIKQFKANHIIALTGTPIENRLRELWSLMDVTNPTLLGRYNAFSNQFIKKIEKEKDSERLEQLQATIRPFILRRKKDDLTLQLNLPEKKEQLHHVHLSLEQAAYYQAVVEEVSKQLHEVSNMERRSLILRSLTRLKQICNHPAHFLKTRDMDAHESGKWDEFLRIIDSIQARGEKVLIFTQYKEMGSLITQELETRMNHPVPFLHGSLTRAMRQALITDFQTNEQTSAFVLSLKAGGVGLNLTAATHVIHYDRWWNPAVENQATDRAFRIGQTSDVTVHKLITTGTVEERINRMLVSKQTLADEILSSEAAQFTEMTDDEVLQLIRLTKD</sequence>
<evidence type="ECO:0000313" key="4">
    <source>
        <dbReference type="EMBL" id="MEN0644221.1"/>
    </source>
</evidence>
<dbReference type="SUPFAM" id="SSF52540">
    <property type="entry name" value="P-loop containing nucleoside triphosphate hydrolases"/>
    <property type="match status" value="2"/>
</dbReference>
<comment type="caution">
    <text evidence="4">The sequence shown here is derived from an EMBL/GenBank/DDBJ whole genome shotgun (WGS) entry which is preliminary data.</text>
</comment>
<accession>A0ABU9VJY3</accession>
<dbReference type="GO" id="GO:0004386">
    <property type="term" value="F:helicase activity"/>
    <property type="evidence" value="ECO:0007669"/>
    <property type="project" value="UniProtKB-KW"/>
</dbReference>
<dbReference type="Pfam" id="PF00176">
    <property type="entry name" value="SNF2-rel_dom"/>
    <property type="match status" value="1"/>
</dbReference>
<dbReference type="EMBL" id="JBCITK010000001">
    <property type="protein sequence ID" value="MEN0644221.1"/>
    <property type="molecule type" value="Genomic_DNA"/>
</dbReference>
<dbReference type="PROSITE" id="PS51192">
    <property type="entry name" value="HELICASE_ATP_BIND_1"/>
    <property type="match status" value="1"/>
</dbReference>
<dbReference type="CDD" id="cd18793">
    <property type="entry name" value="SF2_C_SNF"/>
    <property type="match status" value="1"/>
</dbReference>
<dbReference type="Proteomes" id="UP001418796">
    <property type="component" value="Unassembled WGS sequence"/>
</dbReference>
<gene>
    <name evidence="4" type="ORF">MKY91_13800</name>
</gene>
<protein>
    <submittedName>
        <fullName evidence="4">DEAD/DEAH box helicase</fullName>
        <ecNumber evidence="4">3.6.4.-</ecNumber>
    </submittedName>
</protein>
<evidence type="ECO:0000259" key="3">
    <source>
        <dbReference type="PROSITE" id="PS51194"/>
    </source>
</evidence>